<evidence type="ECO:0000256" key="6">
    <source>
        <dbReference type="ARBA" id="ARBA00023136"/>
    </source>
</evidence>
<dbReference type="Pfam" id="PF00593">
    <property type="entry name" value="TonB_dep_Rec_b-barrel"/>
    <property type="match status" value="1"/>
</dbReference>
<evidence type="ECO:0000259" key="12">
    <source>
        <dbReference type="Pfam" id="PF07715"/>
    </source>
</evidence>
<keyword evidence="7 8" id="KW-0998">Cell outer membrane</keyword>
<sequence>MQKRVVLLLVSSVYVSSGVAAEDEAVEELEPVLVTAPVHKFAEEMARPFNVLRGEELTRKSGNTLGETLSQELGVSSSSFGAGVGQPVIRGQSGPRVRVMQDSLGIQDVSTLSPDHANAVEPILAERIEVLRGPQTLLYGSGAIGGLVNVIDNRIPDRVPEQVISGAAEQRYNTVSDETTSALRLDAGRGLFALHLDGFYRDRNNIEIPGYAIDEKAEGASHGAEGHDEAIVNTKGYVANTDARARGGTVGFSLVGEPGFFGFSVNRLENEYGIPPGAHDHGHEHGEEEASGLDRIRVDMEQSRYDFKSELYDPLAFAETLKMRVGYTDYRHVERENGAAGTIFRNEAVEGRIELVHKHIGPWHGVVGAQVQESEFSAVGEEAVVPKSEISSYGFFAVEDMHWRDVLFELGLRVEDQTIRPVDRRSRSHTPISASGSAVWNLRDDAAVTFAVTRSQRAPQVQELFSNGFHAATRSFEIGNPTLSEETSYNLDLGFRYNTGWVSAEIDLFHNWVNDYIFQRNPGTVFNRETEKFEAACSEDDACIPVLESSQSDATFQGFEASVKFPVFDRAFGKLDLTLFSDYVRGRFNHGGDVPRMPPLRYGFQVDYGFEKLTAFARLMNAEAQRNPGENETRTAGYLLFNVGAEYRLAAADYAEFMIFVRGRNLLNETIRNSTSYLRNIAPEPGRAGEFGIRMSF</sequence>
<dbReference type="InterPro" id="IPR000531">
    <property type="entry name" value="Beta-barrel_TonB"/>
</dbReference>
<keyword evidence="10" id="KW-0732">Signal</keyword>
<dbReference type="Pfam" id="PF07715">
    <property type="entry name" value="Plug"/>
    <property type="match status" value="1"/>
</dbReference>
<organism evidence="13 14">
    <name type="scientific">Methylocaldum marinum</name>
    <dbReference type="NCBI Taxonomy" id="1432792"/>
    <lineage>
        <taxon>Bacteria</taxon>
        <taxon>Pseudomonadati</taxon>
        <taxon>Pseudomonadota</taxon>
        <taxon>Gammaproteobacteria</taxon>
        <taxon>Methylococcales</taxon>
        <taxon>Methylococcaceae</taxon>
        <taxon>Methylocaldum</taxon>
    </lineage>
</organism>
<evidence type="ECO:0000256" key="10">
    <source>
        <dbReference type="SAM" id="SignalP"/>
    </source>
</evidence>
<feature type="domain" description="TonB-dependent receptor plug" evidence="12">
    <location>
        <begin position="44"/>
        <end position="146"/>
    </location>
</feature>
<evidence type="ECO:0000256" key="3">
    <source>
        <dbReference type="ARBA" id="ARBA00022452"/>
    </source>
</evidence>
<dbReference type="InterPro" id="IPR039426">
    <property type="entry name" value="TonB-dep_rcpt-like"/>
</dbReference>
<feature type="domain" description="TonB-dependent receptor-like beta-barrel" evidence="11">
    <location>
        <begin position="291"/>
        <end position="666"/>
    </location>
</feature>
<evidence type="ECO:0000256" key="5">
    <source>
        <dbReference type="ARBA" id="ARBA00023077"/>
    </source>
</evidence>
<dbReference type="EMBL" id="AP017928">
    <property type="protein sequence ID" value="BBA33116.1"/>
    <property type="molecule type" value="Genomic_DNA"/>
</dbReference>
<dbReference type="SUPFAM" id="SSF56935">
    <property type="entry name" value="Porins"/>
    <property type="match status" value="1"/>
</dbReference>
<dbReference type="Gene3D" id="2.40.170.20">
    <property type="entry name" value="TonB-dependent receptor, beta-barrel domain"/>
    <property type="match status" value="1"/>
</dbReference>
<comment type="subcellular location">
    <subcellularLocation>
        <location evidence="1 8">Cell outer membrane</location>
        <topology evidence="1 8">Multi-pass membrane protein</topology>
    </subcellularLocation>
</comment>
<evidence type="ECO:0000256" key="8">
    <source>
        <dbReference type="PROSITE-ProRule" id="PRU01360"/>
    </source>
</evidence>
<keyword evidence="13" id="KW-0675">Receptor</keyword>
<dbReference type="GO" id="GO:0044718">
    <property type="term" value="P:siderophore transmembrane transport"/>
    <property type="evidence" value="ECO:0007669"/>
    <property type="project" value="TreeGrafter"/>
</dbReference>
<keyword evidence="4 8" id="KW-0812">Transmembrane</keyword>
<keyword evidence="3 8" id="KW-1134">Transmembrane beta strand</keyword>
<name>A0A250KNL1_9GAMM</name>
<accession>A0A250KNL1</accession>
<feature type="signal peptide" evidence="10">
    <location>
        <begin position="1"/>
        <end position="21"/>
    </location>
</feature>
<dbReference type="GO" id="GO:0015344">
    <property type="term" value="F:siderophore uptake transmembrane transporter activity"/>
    <property type="evidence" value="ECO:0007669"/>
    <property type="project" value="TreeGrafter"/>
</dbReference>
<evidence type="ECO:0000256" key="2">
    <source>
        <dbReference type="ARBA" id="ARBA00022448"/>
    </source>
</evidence>
<dbReference type="RefSeq" id="WP_119628780.1">
    <property type="nucleotide sequence ID" value="NZ_AP017928.1"/>
</dbReference>
<keyword evidence="6 8" id="KW-0472">Membrane</keyword>
<dbReference type="OrthoDB" id="9795928at2"/>
<keyword evidence="2 8" id="KW-0813">Transport</keyword>
<keyword evidence="5 9" id="KW-0798">TonB box</keyword>
<evidence type="ECO:0000256" key="9">
    <source>
        <dbReference type="RuleBase" id="RU003357"/>
    </source>
</evidence>
<dbReference type="InterPro" id="IPR012910">
    <property type="entry name" value="Plug_dom"/>
</dbReference>
<keyword evidence="14" id="KW-1185">Reference proteome</keyword>
<comment type="similarity">
    <text evidence="8 9">Belongs to the TonB-dependent receptor family.</text>
</comment>
<dbReference type="InterPro" id="IPR037066">
    <property type="entry name" value="Plug_dom_sf"/>
</dbReference>
<proteinExistence type="inferred from homology"/>
<evidence type="ECO:0000313" key="14">
    <source>
        <dbReference type="Proteomes" id="UP000266313"/>
    </source>
</evidence>
<dbReference type="GO" id="GO:0009279">
    <property type="term" value="C:cell outer membrane"/>
    <property type="evidence" value="ECO:0007669"/>
    <property type="project" value="UniProtKB-SubCell"/>
</dbReference>
<evidence type="ECO:0000256" key="1">
    <source>
        <dbReference type="ARBA" id="ARBA00004571"/>
    </source>
</evidence>
<gene>
    <name evidence="13" type="ORF">sS8_1154</name>
</gene>
<dbReference type="KEGG" id="mmai:sS8_1154"/>
<dbReference type="AlphaFoldDB" id="A0A250KNL1"/>
<feature type="chain" id="PRO_5012648374" evidence="10">
    <location>
        <begin position="22"/>
        <end position="697"/>
    </location>
</feature>
<dbReference type="Proteomes" id="UP000266313">
    <property type="component" value="Chromosome"/>
</dbReference>
<dbReference type="Gene3D" id="2.170.130.10">
    <property type="entry name" value="TonB-dependent receptor, plug domain"/>
    <property type="match status" value="1"/>
</dbReference>
<dbReference type="PANTHER" id="PTHR30069">
    <property type="entry name" value="TONB-DEPENDENT OUTER MEMBRANE RECEPTOR"/>
    <property type="match status" value="1"/>
</dbReference>
<dbReference type="PROSITE" id="PS52016">
    <property type="entry name" value="TONB_DEPENDENT_REC_3"/>
    <property type="match status" value="1"/>
</dbReference>
<protein>
    <submittedName>
        <fullName evidence="13">TonB-dependent receptor</fullName>
    </submittedName>
</protein>
<dbReference type="InterPro" id="IPR036942">
    <property type="entry name" value="Beta-barrel_TonB_sf"/>
</dbReference>
<evidence type="ECO:0000256" key="4">
    <source>
        <dbReference type="ARBA" id="ARBA00022692"/>
    </source>
</evidence>
<evidence type="ECO:0000259" key="11">
    <source>
        <dbReference type="Pfam" id="PF00593"/>
    </source>
</evidence>
<dbReference type="PANTHER" id="PTHR30069:SF40">
    <property type="entry name" value="TONB-DEPENDENT RECEPTOR NMB0964-RELATED"/>
    <property type="match status" value="1"/>
</dbReference>
<evidence type="ECO:0000256" key="7">
    <source>
        <dbReference type="ARBA" id="ARBA00023237"/>
    </source>
</evidence>
<evidence type="ECO:0000313" key="13">
    <source>
        <dbReference type="EMBL" id="BBA33116.1"/>
    </source>
</evidence>
<reference evidence="13 14" key="1">
    <citation type="submission" date="2016-12" db="EMBL/GenBank/DDBJ databases">
        <title>Genome sequencing of Methylocaldum marinum.</title>
        <authorList>
            <person name="Takeuchi M."/>
            <person name="Kamagata Y."/>
            <person name="Hiraoka S."/>
            <person name="Oshima K."/>
            <person name="Hattori M."/>
            <person name="Iwasaki W."/>
        </authorList>
    </citation>
    <scope>NUCLEOTIDE SEQUENCE [LARGE SCALE GENOMIC DNA]</scope>
    <source>
        <strain evidence="13 14">S8</strain>
    </source>
</reference>